<dbReference type="GO" id="GO:0043565">
    <property type="term" value="F:sequence-specific DNA binding"/>
    <property type="evidence" value="ECO:0007669"/>
    <property type="project" value="InterPro"/>
</dbReference>
<dbReference type="RefSeq" id="WP_090155719.1">
    <property type="nucleotide sequence ID" value="NZ_FNAN01000016.1"/>
</dbReference>
<accession>A0A1G7SLY7</accession>
<dbReference type="EMBL" id="FNAN01000016">
    <property type="protein sequence ID" value="SDG23961.1"/>
    <property type="molecule type" value="Genomic_DNA"/>
</dbReference>
<proteinExistence type="predicted"/>
<evidence type="ECO:0000313" key="6">
    <source>
        <dbReference type="Proteomes" id="UP000198748"/>
    </source>
</evidence>
<keyword evidence="3" id="KW-0804">Transcription</keyword>
<sequence length="284" mass="31754">MKYSHYNPSQTSFHAISLGENQEGAESASTGFRQSELFELIWIKKGYGAVTVDLENRLISDNSLFCLVPGQINRFPAGQEFVGYKIAFSREFLCADSALPHLPPALGYGARGGQLEVLALGKEMQTEVESIVEMILWEYHNRQTMWAQMLHGLLKVLIGYFPSNANVAGLEPTGNDSLAFNRFMALLDQKFAFQRQVAAYASDLAVSSNYLSEIVKRVSGHSASHHIQQRVLLEAKRKAVSSSRSMKEIALELGFEDSSTFSKFFKTMTQVNFSEFRRGWVTGV</sequence>
<dbReference type="InterPro" id="IPR018060">
    <property type="entry name" value="HTH_AraC"/>
</dbReference>
<protein>
    <submittedName>
        <fullName evidence="5">AraC-type DNA-binding protein</fullName>
    </submittedName>
</protein>
<dbReference type="SUPFAM" id="SSF46689">
    <property type="entry name" value="Homeodomain-like"/>
    <property type="match status" value="1"/>
</dbReference>
<evidence type="ECO:0000313" key="5">
    <source>
        <dbReference type="EMBL" id="SDG23961.1"/>
    </source>
</evidence>
<dbReference type="PROSITE" id="PS01124">
    <property type="entry name" value="HTH_ARAC_FAMILY_2"/>
    <property type="match status" value="1"/>
</dbReference>
<organism evidence="5 6">
    <name type="scientific">Dyadobacter soli</name>
    <dbReference type="NCBI Taxonomy" id="659014"/>
    <lineage>
        <taxon>Bacteria</taxon>
        <taxon>Pseudomonadati</taxon>
        <taxon>Bacteroidota</taxon>
        <taxon>Cytophagia</taxon>
        <taxon>Cytophagales</taxon>
        <taxon>Spirosomataceae</taxon>
        <taxon>Dyadobacter</taxon>
    </lineage>
</organism>
<dbReference type="PANTHER" id="PTHR43280:SF32">
    <property type="entry name" value="TRANSCRIPTIONAL REGULATORY PROTEIN"/>
    <property type="match status" value="1"/>
</dbReference>
<keyword evidence="6" id="KW-1185">Reference proteome</keyword>
<dbReference type="Proteomes" id="UP000198748">
    <property type="component" value="Unassembled WGS sequence"/>
</dbReference>
<gene>
    <name evidence="5" type="ORF">SAMN04487996_116146</name>
</gene>
<evidence type="ECO:0000256" key="1">
    <source>
        <dbReference type="ARBA" id="ARBA00023015"/>
    </source>
</evidence>
<feature type="domain" description="HTH araC/xylS-type" evidence="4">
    <location>
        <begin position="181"/>
        <end position="279"/>
    </location>
</feature>
<evidence type="ECO:0000256" key="3">
    <source>
        <dbReference type="ARBA" id="ARBA00023163"/>
    </source>
</evidence>
<dbReference type="PANTHER" id="PTHR43280">
    <property type="entry name" value="ARAC-FAMILY TRANSCRIPTIONAL REGULATOR"/>
    <property type="match status" value="1"/>
</dbReference>
<dbReference type="GO" id="GO:0003700">
    <property type="term" value="F:DNA-binding transcription factor activity"/>
    <property type="evidence" value="ECO:0007669"/>
    <property type="project" value="InterPro"/>
</dbReference>
<dbReference type="Pfam" id="PF12833">
    <property type="entry name" value="HTH_18"/>
    <property type="match status" value="1"/>
</dbReference>
<dbReference type="Gene3D" id="1.10.10.60">
    <property type="entry name" value="Homeodomain-like"/>
    <property type="match status" value="1"/>
</dbReference>
<dbReference type="AlphaFoldDB" id="A0A1G7SLY7"/>
<dbReference type="STRING" id="659014.SAMN04487996_116146"/>
<dbReference type="SMART" id="SM00342">
    <property type="entry name" value="HTH_ARAC"/>
    <property type="match status" value="1"/>
</dbReference>
<name>A0A1G7SLY7_9BACT</name>
<dbReference type="OrthoDB" id="9793451at2"/>
<evidence type="ECO:0000256" key="2">
    <source>
        <dbReference type="ARBA" id="ARBA00023125"/>
    </source>
</evidence>
<dbReference type="InterPro" id="IPR009057">
    <property type="entry name" value="Homeodomain-like_sf"/>
</dbReference>
<evidence type="ECO:0000259" key="4">
    <source>
        <dbReference type="PROSITE" id="PS01124"/>
    </source>
</evidence>
<keyword evidence="1" id="KW-0805">Transcription regulation</keyword>
<keyword evidence="2 5" id="KW-0238">DNA-binding</keyword>
<reference evidence="6" key="1">
    <citation type="submission" date="2016-10" db="EMBL/GenBank/DDBJ databases">
        <authorList>
            <person name="Varghese N."/>
            <person name="Submissions S."/>
        </authorList>
    </citation>
    <scope>NUCLEOTIDE SEQUENCE [LARGE SCALE GENOMIC DNA]</scope>
    <source>
        <strain evidence="6">DSM 25329</strain>
    </source>
</reference>